<keyword evidence="5" id="KW-1185">Reference proteome</keyword>
<reference evidence="4 5" key="1">
    <citation type="journal article" date="2015" name="Stand. Genomic Sci.">
        <title>Complete genome sequence and description of Salinispira pacifica gen. nov., sp. nov., a novel spirochaete isolated form a hypersaline microbial mat.</title>
        <authorList>
            <person name="Ben Hania W."/>
            <person name="Joseph M."/>
            <person name="Schumann P."/>
            <person name="Bunk B."/>
            <person name="Fiebig A."/>
            <person name="Sproer C."/>
            <person name="Klenk H.P."/>
            <person name="Fardeau M.L."/>
            <person name="Spring S."/>
        </authorList>
    </citation>
    <scope>NUCLEOTIDE SEQUENCE [LARGE SCALE GENOMIC DNA]</scope>
    <source>
        <strain evidence="4 5">L21-RPul-D2</strain>
    </source>
</reference>
<dbReference type="GO" id="GO:0045004">
    <property type="term" value="P:DNA replication proofreading"/>
    <property type="evidence" value="ECO:0007669"/>
    <property type="project" value="TreeGrafter"/>
</dbReference>
<dbReference type="SMART" id="SM00479">
    <property type="entry name" value="EXOIII"/>
    <property type="match status" value="1"/>
</dbReference>
<evidence type="ECO:0000313" key="4">
    <source>
        <dbReference type="EMBL" id="AHC14667.1"/>
    </source>
</evidence>
<dbReference type="eggNOG" id="COG2176">
    <property type="taxonomic scope" value="Bacteria"/>
</dbReference>
<dbReference type="NCBIfam" id="TIGR00573">
    <property type="entry name" value="dnaq"/>
    <property type="match status" value="1"/>
</dbReference>
<proteinExistence type="predicted"/>
<keyword evidence="4" id="KW-0808">Transferase</keyword>
<gene>
    <name evidence="4" type="ORF">L21SP2_1266</name>
</gene>
<dbReference type="AlphaFoldDB" id="V5WFR8"/>
<evidence type="ECO:0000256" key="2">
    <source>
        <dbReference type="ARBA" id="ARBA00026073"/>
    </source>
</evidence>
<dbReference type="GO" id="GO:0005829">
    <property type="term" value="C:cytosol"/>
    <property type="evidence" value="ECO:0007669"/>
    <property type="project" value="TreeGrafter"/>
</dbReference>
<dbReference type="Pfam" id="PF00929">
    <property type="entry name" value="RNase_T"/>
    <property type="match status" value="1"/>
</dbReference>
<dbReference type="InterPro" id="IPR013520">
    <property type="entry name" value="Ribonucl_H"/>
</dbReference>
<protein>
    <submittedName>
        <fullName evidence="4">DNA polymerase III polC-type</fullName>
        <ecNumber evidence="4">2.7.7.7</ecNumber>
    </submittedName>
</protein>
<dbReference type="OrthoDB" id="9804290at2"/>
<comment type="function">
    <text evidence="1">DNA polymerase III is a complex, multichain enzyme responsible for most of the replicative synthesis in bacteria. The epsilon subunit contain the editing function and is a proofreading 3'-5' exonuclease.</text>
</comment>
<dbReference type="GO" id="GO:0003887">
    <property type="term" value="F:DNA-directed DNA polymerase activity"/>
    <property type="evidence" value="ECO:0007669"/>
    <property type="project" value="UniProtKB-EC"/>
</dbReference>
<dbReference type="InterPro" id="IPR012337">
    <property type="entry name" value="RNaseH-like_sf"/>
</dbReference>
<sequence>MDMNASVYDLTFVAFDFETTGLYSGSDRIVEFGAVKFKGNSILGEFGELVNPGIPIPEDAAKISGITDEMVAAKPAVEKMLDPFIEFIGDSILVAHNASFDMGFLRAALAGSGRSDIKNLLIDTQQLAKRAYPGQKSYSLQNLAGFLNFPLNTAHRAVDDSIQCMKLFNACAQELSFMGEITLKEVLA</sequence>
<dbReference type="GO" id="GO:0008408">
    <property type="term" value="F:3'-5' exonuclease activity"/>
    <property type="evidence" value="ECO:0007669"/>
    <property type="project" value="TreeGrafter"/>
</dbReference>
<evidence type="ECO:0000256" key="1">
    <source>
        <dbReference type="ARBA" id="ARBA00025483"/>
    </source>
</evidence>
<dbReference type="PANTHER" id="PTHR30231:SF41">
    <property type="entry name" value="DNA POLYMERASE III SUBUNIT EPSILON"/>
    <property type="match status" value="1"/>
</dbReference>
<dbReference type="Gene3D" id="3.30.420.10">
    <property type="entry name" value="Ribonuclease H-like superfamily/Ribonuclease H"/>
    <property type="match status" value="1"/>
</dbReference>
<dbReference type="STRING" id="1307761.L21SP2_1266"/>
<dbReference type="InterPro" id="IPR006054">
    <property type="entry name" value="DnaQ"/>
</dbReference>
<dbReference type="FunFam" id="3.30.420.10:FF:000045">
    <property type="entry name" value="3'-5' exonuclease DinG"/>
    <property type="match status" value="1"/>
</dbReference>
<dbReference type="KEGG" id="slr:L21SP2_1266"/>
<comment type="subunit">
    <text evidence="2">DNA polymerase III contains a core (composed of alpha, epsilon and theta chains) that associates with a tau subunit. This core dimerizes to form the POLIII' complex. PolIII' associates with the gamma complex (composed of gamma, delta, delta', psi and chi chains) and with the beta chain to form the complete DNA polymerase III complex.</text>
</comment>
<dbReference type="EC" id="2.7.7.7" evidence="4"/>
<name>V5WFR8_9SPIO</name>
<dbReference type="SUPFAM" id="SSF53098">
    <property type="entry name" value="Ribonuclease H-like"/>
    <property type="match status" value="1"/>
</dbReference>
<dbReference type="Proteomes" id="UP000018680">
    <property type="component" value="Chromosome"/>
</dbReference>
<evidence type="ECO:0000259" key="3">
    <source>
        <dbReference type="SMART" id="SM00479"/>
    </source>
</evidence>
<keyword evidence="4" id="KW-0548">Nucleotidyltransferase</keyword>
<dbReference type="CDD" id="cd06127">
    <property type="entry name" value="DEDDh"/>
    <property type="match status" value="1"/>
</dbReference>
<dbReference type="PATRIC" id="fig|1307761.3.peg.1259"/>
<dbReference type="InterPro" id="IPR036397">
    <property type="entry name" value="RNaseH_sf"/>
</dbReference>
<feature type="domain" description="Exonuclease" evidence="3">
    <location>
        <begin position="11"/>
        <end position="177"/>
    </location>
</feature>
<dbReference type="PANTHER" id="PTHR30231">
    <property type="entry name" value="DNA POLYMERASE III SUBUNIT EPSILON"/>
    <property type="match status" value="1"/>
</dbReference>
<organism evidence="4 5">
    <name type="scientific">Salinispira pacifica</name>
    <dbReference type="NCBI Taxonomy" id="1307761"/>
    <lineage>
        <taxon>Bacteria</taxon>
        <taxon>Pseudomonadati</taxon>
        <taxon>Spirochaetota</taxon>
        <taxon>Spirochaetia</taxon>
        <taxon>Spirochaetales</taxon>
        <taxon>Spirochaetaceae</taxon>
        <taxon>Salinispira</taxon>
    </lineage>
</organism>
<accession>V5WFR8</accession>
<dbReference type="RefSeq" id="WP_024267591.1">
    <property type="nucleotide sequence ID" value="NC_023035.1"/>
</dbReference>
<evidence type="ECO:0000313" key="5">
    <source>
        <dbReference type="Proteomes" id="UP000018680"/>
    </source>
</evidence>
<dbReference type="HOGENOM" id="CLU_047806_7_1_12"/>
<dbReference type="EMBL" id="CP006939">
    <property type="protein sequence ID" value="AHC14667.1"/>
    <property type="molecule type" value="Genomic_DNA"/>
</dbReference>
<dbReference type="GO" id="GO:0003677">
    <property type="term" value="F:DNA binding"/>
    <property type="evidence" value="ECO:0007669"/>
    <property type="project" value="InterPro"/>
</dbReference>